<keyword evidence="7" id="KW-1185">Reference proteome</keyword>
<dbReference type="PANTHER" id="PTHR25465:SF32">
    <property type="entry name" value="BLOODTHIRSTY-RELATED GENE FAMILY, MEMBER 16 ISOFORM X1-RELATED"/>
    <property type="match status" value="1"/>
</dbReference>
<dbReference type="InterPro" id="IPR051051">
    <property type="entry name" value="E3_ubiq-ligase_TRIM/RNF"/>
</dbReference>
<proteinExistence type="predicted"/>
<protein>
    <recommendedName>
        <fullName evidence="5">RING-type domain-containing protein</fullName>
    </recommendedName>
</protein>
<keyword evidence="3" id="KW-0862">Zinc</keyword>
<organism evidence="6 7">
    <name type="scientific">Sander lucioperca</name>
    <name type="common">Pike-perch</name>
    <name type="synonym">Perca lucioperca</name>
    <dbReference type="NCBI Taxonomy" id="283035"/>
    <lineage>
        <taxon>Eukaryota</taxon>
        <taxon>Metazoa</taxon>
        <taxon>Chordata</taxon>
        <taxon>Craniata</taxon>
        <taxon>Vertebrata</taxon>
        <taxon>Euteleostomi</taxon>
        <taxon>Actinopterygii</taxon>
        <taxon>Neopterygii</taxon>
        <taxon>Teleostei</taxon>
        <taxon>Neoteleostei</taxon>
        <taxon>Acanthomorphata</taxon>
        <taxon>Eupercaria</taxon>
        <taxon>Perciformes</taxon>
        <taxon>Percoidei</taxon>
        <taxon>Percidae</taxon>
        <taxon>Luciopercinae</taxon>
        <taxon>Sander</taxon>
    </lineage>
</organism>
<dbReference type="PROSITE" id="PS00518">
    <property type="entry name" value="ZF_RING_1"/>
    <property type="match status" value="1"/>
</dbReference>
<evidence type="ECO:0000256" key="1">
    <source>
        <dbReference type="ARBA" id="ARBA00022723"/>
    </source>
</evidence>
<dbReference type="Proteomes" id="UP000694568">
    <property type="component" value="Unplaced"/>
</dbReference>
<dbReference type="SMART" id="SM00184">
    <property type="entry name" value="RING"/>
    <property type="match status" value="1"/>
</dbReference>
<dbReference type="Pfam" id="PF13445">
    <property type="entry name" value="zf-RING_UBOX"/>
    <property type="match status" value="1"/>
</dbReference>
<evidence type="ECO:0000313" key="7">
    <source>
        <dbReference type="Proteomes" id="UP000694568"/>
    </source>
</evidence>
<dbReference type="InterPro" id="IPR001841">
    <property type="entry name" value="Znf_RING"/>
</dbReference>
<dbReference type="Ensembl" id="ENSSLUT00000004347.1">
    <property type="protein sequence ID" value="ENSSLUP00000004218.1"/>
    <property type="gene ID" value="ENSSLUG00000001880.1"/>
</dbReference>
<dbReference type="SUPFAM" id="SSF57850">
    <property type="entry name" value="RING/U-box"/>
    <property type="match status" value="1"/>
</dbReference>
<evidence type="ECO:0000313" key="6">
    <source>
        <dbReference type="Ensembl" id="ENSSLUP00000004218.1"/>
    </source>
</evidence>
<keyword evidence="1" id="KW-0479">Metal-binding</keyword>
<feature type="domain" description="RING-type" evidence="5">
    <location>
        <begin position="30"/>
        <end position="70"/>
    </location>
</feature>
<dbReference type="GO" id="GO:0008270">
    <property type="term" value="F:zinc ion binding"/>
    <property type="evidence" value="ECO:0007669"/>
    <property type="project" value="UniProtKB-KW"/>
</dbReference>
<reference evidence="6" key="1">
    <citation type="submission" date="2025-08" db="UniProtKB">
        <authorList>
            <consortium name="Ensembl"/>
        </authorList>
    </citation>
    <scope>IDENTIFICATION</scope>
</reference>
<dbReference type="InterPro" id="IPR027370">
    <property type="entry name" value="Znf-RING_euk"/>
</dbReference>
<reference evidence="6" key="2">
    <citation type="submission" date="2025-09" db="UniProtKB">
        <authorList>
            <consortium name="Ensembl"/>
        </authorList>
    </citation>
    <scope>IDENTIFICATION</scope>
</reference>
<dbReference type="PANTHER" id="PTHR25465">
    <property type="entry name" value="B-BOX DOMAIN CONTAINING"/>
    <property type="match status" value="1"/>
</dbReference>
<keyword evidence="2 4" id="KW-0863">Zinc-finger</keyword>
<dbReference type="Gene3D" id="3.30.40.10">
    <property type="entry name" value="Zinc/RING finger domain, C3HC4 (zinc finger)"/>
    <property type="match status" value="1"/>
</dbReference>
<evidence type="ECO:0000256" key="2">
    <source>
        <dbReference type="ARBA" id="ARBA00022771"/>
    </source>
</evidence>
<sequence length="86" mass="9602">MAVTITHCTQDSIMSSFSGLASFPEDNLQCPICLNVFSDPVTTPCGHNFCKTCLSLHWDKSDLCSCPMCNKRFHMRNSQTLLKLAE</sequence>
<evidence type="ECO:0000259" key="5">
    <source>
        <dbReference type="PROSITE" id="PS50089"/>
    </source>
</evidence>
<name>A0A8C9X2N0_SANLU</name>
<evidence type="ECO:0000256" key="3">
    <source>
        <dbReference type="ARBA" id="ARBA00022833"/>
    </source>
</evidence>
<dbReference type="InterPro" id="IPR017907">
    <property type="entry name" value="Znf_RING_CS"/>
</dbReference>
<dbReference type="GeneTree" id="ENSGT01040000240400"/>
<accession>A0A8C9X2N0</accession>
<dbReference type="InterPro" id="IPR013083">
    <property type="entry name" value="Znf_RING/FYVE/PHD"/>
</dbReference>
<evidence type="ECO:0000256" key="4">
    <source>
        <dbReference type="PROSITE-ProRule" id="PRU00175"/>
    </source>
</evidence>
<dbReference type="PROSITE" id="PS50089">
    <property type="entry name" value="ZF_RING_2"/>
    <property type="match status" value="1"/>
</dbReference>
<dbReference type="AlphaFoldDB" id="A0A8C9X2N0"/>